<proteinExistence type="inferred from homology"/>
<evidence type="ECO:0000313" key="7">
    <source>
        <dbReference type="EMBL" id="KAK1653058.1"/>
    </source>
</evidence>
<dbReference type="PANTHER" id="PTHR24115:SF908">
    <property type="entry name" value="KINESIN-LIKE PROTEIN KIN-10C"/>
    <property type="match status" value="1"/>
</dbReference>
<reference evidence="7" key="1">
    <citation type="submission" date="2023-07" db="EMBL/GenBank/DDBJ databases">
        <title>A chromosome-level genome assembly of Lolium multiflorum.</title>
        <authorList>
            <person name="Chen Y."/>
            <person name="Copetti D."/>
            <person name="Kolliker R."/>
            <person name="Studer B."/>
        </authorList>
    </citation>
    <scope>NUCLEOTIDE SEQUENCE</scope>
    <source>
        <strain evidence="7">02402/16</strain>
        <tissue evidence="7">Leaf</tissue>
    </source>
</reference>
<dbReference type="InterPro" id="IPR036961">
    <property type="entry name" value="Kinesin_motor_dom_sf"/>
</dbReference>
<feature type="region of interest" description="Disordered" evidence="5">
    <location>
        <begin position="483"/>
        <end position="537"/>
    </location>
</feature>
<dbReference type="AlphaFoldDB" id="A0AAD8WEB3"/>
<dbReference type="PANTHER" id="PTHR24115">
    <property type="entry name" value="KINESIN-RELATED"/>
    <property type="match status" value="1"/>
</dbReference>
<keyword evidence="8" id="KW-1185">Reference proteome</keyword>
<keyword evidence="1" id="KW-0493">Microtubule</keyword>
<feature type="domain" description="Kinesin motor" evidence="6">
    <location>
        <begin position="13"/>
        <end position="361"/>
    </location>
</feature>
<dbReference type="Pfam" id="PF12836">
    <property type="entry name" value="HHH_3"/>
    <property type="match status" value="1"/>
</dbReference>
<feature type="region of interest" description="Disordered" evidence="5">
    <location>
        <begin position="25"/>
        <end position="55"/>
    </location>
</feature>
<dbReference type="GO" id="GO:0016887">
    <property type="term" value="F:ATP hydrolysis activity"/>
    <property type="evidence" value="ECO:0007669"/>
    <property type="project" value="TreeGrafter"/>
</dbReference>
<keyword evidence="2" id="KW-0505">Motor protein</keyword>
<sequence>MEAAAAGIVVGGGVRVVARICPPAASDPAASTSTTASAANSFRASATRGGGHPRSSDAAALLAFTAAAAPSSSSSSSQGRTPNTRKEEHKLDWCYHQDETNHHVFLNEVKPLIHHLFQTSGTNACVVACGAGSAKDHLFVGSQDQPGLVTMAMEEILDLSKTISGAVVKVSSYQVVQDTQIFDLLEPKDQEVLILEDAQRRTHLKGLSKLHVKSVEDFAHLSCFDSNHQNRQSTKASTQLHTRGHQGLIIHISRVDQGGTECAIAKMNFLNLTGYVDPKQKNNGGVAALSNSNKSMYALMNVVQALNSNQSFLPYRESKVTRILQDSLCKTSGAVLIACLDEISCQDTVSTLSLAARSSQVANEQYRRSMSVTSSKKENFNLSANAKNSSRPILTSIHQPNPVAEKQDRPQWNNSAAKACQTPIANKRSQPIMHSAKKSESLFSTPIKTKQKDAKPTMGERSSQPIVYPAKKAESLLSTPIKMKQKDAKPTISGRSQPIVRSAKKAESSLSTSRMKQKDAKSTMSRRTLLCPSTNSSKEDEIVVAPAAVEVKEVQSSRDMEVHAPSTDVEFDKTSDTLDTVSSKNNKTKGRTLAYVHRRREKHDIVSSGTQKVVSSSMGEEGFDETSYTLDTVSSETQKVVLSSMEEDVQSSRGVEIHAPSRNVGFDETSSTLDTVSAETQKVVISSMEEEDYSSSVLHALSSHTDSGDTCSSSVPDVLVEKTPVDAKKQSPKLSDRLREISNSLKLLSTRPVSITTQKIMETPQKVGMETPQRVGMEYVQPINMDVPEPKTPATHLKFEHAEEPSNNSFKARSVGIKNSVIQECLTFLNSANKEELKSLKGIGEKRANYIIELREKSLEPFKEIDDLKDILRMDKKEIKKMISGIIDS</sequence>
<dbReference type="GO" id="GO:0008574">
    <property type="term" value="F:plus-end-directed microtubule motor activity"/>
    <property type="evidence" value="ECO:0007669"/>
    <property type="project" value="TreeGrafter"/>
</dbReference>
<feature type="compositionally biased region" description="Polar residues" evidence="5">
    <location>
        <begin position="522"/>
        <end position="536"/>
    </location>
</feature>
<evidence type="ECO:0000256" key="3">
    <source>
        <dbReference type="ARBA" id="ARBA00061615"/>
    </source>
</evidence>
<comment type="caution">
    <text evidence="4">Lacks conserved residue(s) required for the propagation of feature annotation.</text>
</comment>
<dbReference type="Gene3D" id="1.10.150.280">
    <property type="entry name" value="AF1531-like domain"/>
    <property type="match status" value="1"/>
</dbReference>
<dbReference type="SMART" id="SM00129">
    <property type="entry name" value="KISc"/>
    <property type="match status" value="1"/>
</dbReference>
<dbReference type="GO" id="GO:0005524">
    <property type="term" value="F:ATP binding"/>
    <property type="evidence" value="ECO:0007669"/>
    <property type="project" value="InterPro"/>
</dbReference>
<comment type="similarity">
    <text evidence="3">Belongs to the TRAFAC class myosin-kinesin ATPase superfamily. Kinesin family. KIN-10 subfamily.</text>
</comment>
<dbReference type="SUPFAM" id="SSF52540">
    <property type="entry name" value="P-loop containing nucleoside triphosphate hydrolases"/>
    <property type="match status" value="1"/>
</dbReference>
<evidence type="ECO:0000256" key="1">
    <source>
        <dbReference type="ARBA" id="ARBA00022701"/>
    </source>
</evidence>
<dbReference type="GO" id="GO:0007018">
    <property type="term" value="P:microtubule-based movement"/>
    <property type="evidence" value="ECO:0007669"/>
    <property type="project" value="InterPro"/>
</dbReference>
<dbReference type="Gene3D" id="3.40.850.10">
    <property type="entry name" value="Kinesin motor domain"/>
    <property type="match status" value="1"/>
</dbReference>
<dbReference type="InterPro" id="IPR001752">
    <property type="entry name" value="Kinesin_motor_dom"/>
</dbReference>
<name>A0AAD8WEB3_LOLMU</name>
<dbReference type="GO" id="GO:0005874">
    <property type="term" value="C:microtubule"/>
    <property type="evidence" value="ECO:0007669"/>
    <property type="project" value="UniProtKB-KW"/>
</dbReference>
<comment type="caution">
    <text evidence="7">The sequence shown here is derived from an EMBL/GenBank/DDBJ whole genome shotgun (WGS) entry which is preliminary data.</text>
</comment>
<dbReference type="InterPro" id="IPR027640">
    <property type="entry name" value="Kinesin-like_fam"/>
</dbReference>
<dbReference type="GO" id="GO:0005871">
    <property type="term" value="C:kinesin complex"/>
    <property type="evidence" value="ECO:0007669"/>
    <property type="project" value="TreeGrafter"/>
</dbReference>
<organism evidence="7 8">
    <name type="scientific">Lolium multiflorum</name>
    <name type="common">Italian ryegrass</name>
    <name type="synonym">Lolium perenne subsp. multiflorum</name>
    <dbReference type="NCBI Taxonomy" id="4521"/>
    <lineage>
        <taxon>Eukaryota</taxon>
        <taxon>Viridiplantae</taxon>
        <taxon>Streptophyta</taxon>
        <taxon>Embryophyta</taxon>
        <taxon>Tracheophyta</taxon>
        <taxon>Spermatophyta</taxon>
        <taxon>Magnoliopsida</taxon>
        <taxon>Liliopsida</taxon>
        <taxon>Poales</taxon>
        <taxon>Poaceae</taxon>
        <taxon>BOP clade</taxon>
        <taxon>Pooideae</taxon>
        <taxon>Poodae</taxon>
        <taxon>Poeae</taxon>
        <taxon>Poeae Chloroplast Group 2 (Poeae type)</taxon>
        <taxon>Loliodinae</taxon>
        <taxon>Loliinae</taxon>
        <taxon>Lolium</taxon>
    </lineage>
</organism>
<dbReference type="Proteomes" id="UP001231189">
    <property type="component" value="Unassembled WGS sequence"/>
</dbReference>
<evidence type="ECO:0000256" key="5">
    <source>
        <dbReference type="SAM" id="MobiDB-lite"/>
    </source>
</evidence>
<dbReference type="FunFam" id="1.10.150.280:FF:000003">
    <property type="entry name" value="Kinesin-like protein KIN-10C"/>
    <property type="match status" value="1"/>
</dbReference>
<dbReference type="Pfam" id="PF00225">
    <property type="entry name" value="Kinesin"/>
    <property type="match status" value="1"/>
</dbReference>
<dbReference type="FunFam" id="3.40.850.10:FF:000098">
    <property type="entry name" value="Kinesin-like protein KIN-10C"/>
    <property type="match status" value="1"/>
</dbReference>
<gene>
    <name evidence="7" type="ORF">QYE76_070863</name>
</gene>
<evidence type="ECO:0000256" key="2">
    <source>
        <dbReference type="ARBA" id="ARBA00023175"/>
    </source>
</evidence>
<dbReference type="InterPro" id="IPR027417">
    <property type="entry name" value="P-loop_NTPase"/>
</dbReference>
<accession>A0AAD8WEB3</accession>
<dbReference type="PROSITE" id="PS50067">
    <property type="entry name" value="KINESIN_MOTOR_2"/>
    <property type="match status" value="1"/>
</dbReference>
<evidence type="ECO:0000256" key="4">
    <source>
        <dbReference type="PROSITE-ProRule" id="PRU00283"/>
    </source>
</evidence>
<dbReference type="GO" id="GO:0008017">
    <property type="term" value="F:microtubule binding"/>
    <property type="evidence" value="ECO:0007669"/>
    <property type="project" value="InterPro"/>
</dbReference>
<evidence type="ECO:0000259" key="6">
    <source>
        <dbReference type="PROSITE" id="PS50067"/>
    </source>
</evidence>
<feature type="compositionally biased region" description="Low complexity" evidence="5">
    <location>
        <begin position="25"/>
        <end position="47"/>
    </location>
</feature>
<dbReference type="InterPro" id="IPR010994">
    <property type="entry name" value="RuvA_2-like"/>
</dbReference>
<dbReference type="EMBL" id="JAUUTY010000004">
    <property type="protein sequence ID" value="KAK1653058.1"/>
    <property type="molecule type" value="Genomic_DNA"/>
</dbReference>
<evidence type="ECO:0000313" key="8">
    <source>
        <dbReference type="Proteomes" id="UP001231189"/>
    </source>
</evidence>
<protein>
    <recommendedName>
        <fullName evidence="6">Kinesin motor domain-containing protein</fullName>
    </recommendedName>
</protein>
<dbReference type="SUPFAM" id="SSF47781">
    <property type="entry name" value="RuvA domain 2-like"/>
    <property type="match status" value="1"/>
</dbReference>